<dbReference type="Gene3D" id="1.10.10.10">
    <property type="entry name" value="Winged helix-like DNA-binding domain superfamily/Winged helix DNA-binding domain"/>
    <property type="match status" value="1"/>
</dbReference>
<evidence type="ECO:0000256" key="6">
    <source>
        <dbReference type="ARBA" id="ARBA00022517"/>
    </source>
</evidence>
<evidence type="ECO:0000256" key="17">
    <source>
        <dbReference type="ARBA" id="ARBA00064676"/>
    </source>
</evidence>
<dbReference type="Proteomes" id="UP000440578">
    <property type="component" value="Unassembled WGS sequence"/>
</dbReference>
<evidence type="ECO:0000256" key="21">
    <source>
        <dbReference type="SAM" id="MobiDB-lite"/>
    </source>
</evidence>
<evidence type="ECO:0000256" key="16">
    <source>
        <dbReference type="ARBA" id="ARBA00048679"/>
    </source>
</evidence>
<dbReference type="PANTHER" id="PTHR45852">
    <property type="entry name" value="SER/THR-PROTEIN KINASE RIO2"/>
    <property type="match status" value="1"/>
</dbReference>
<evidence type="ECO:0000256" key="14">
    <source>
        <dbReference type="ARBA" id="ARBA00022842"/>
    </source>
</evidence>
<comment type="similarity">
    <text evidence="3">Belongs to the protein kinase superfamily. RIO-type Ser/Thr kinase family.</text>
</comment>
<dbReference type="FunFam" id="1.10.510.10:FF:000307">
    <property type="entry name" value="Serine/threonine-protein kinase RIO2"/>
    <property type="match status" value="1"/>
</dbReference>
<name>A0A6A4X622_AMPAM</name>
<feature type="domain" description="RIO kinase" evidence="22">
    <location>
        <begin position="66"/>
        <end position="293"/>
    </location>
</feature>
<dbReference type="SUPFAM" id="SSF56112">
    <property type="entry name" value="Protein kinase-like (PK-like)"/>
    <property type="match status" value="1"/>
</dbReference>
<keyword evidence="13" id="KW-0067">ATP-binding</keyword>
<evidence type="ECO:0000313" key="23">
    <source>
        <dbReference type="EMBL" id="KAF0311464.1"/>
    </source>
</evidence>
<dbReference type="SUPFAM" id="SSF46785">
    <property type="entry name" value="Winged helix' DNA-binding domain"/>
    <property type="match status" value="1"/>
</dbReference>
<keyword evidence="7" id="KW-0723">Serine/threonine-protein kinase</keyword>
<dbReference type="InterPro" id="IPR036390">
    <property type="entry name" value="WH_DNA-bd_sf"/>
</dbReference>
<comment type="cofactor">
    <cofactor evidence="1">
        <name>Mg(2+)</name>
        <dbReference type="ChEBI" id="CHEBI:18420"/>
    </cofactor>
</comment>
<evidence type="ECO:0000256" key="19">
    <source>
        <dbReference type="ARBA" id="ARBA00068837"/>
    </source>
</evidence>
<dbReference type="Pfam" id="PF01163">
    <property type="entry name" value="RIO1"/>
    <property type="match status" value="1"/>
</dbReference>
<keyword evidence="12 23" id="KW-0418">Kinase</keyword>
<feature type="compositionally biased region" description="Polar residues" evidence="21">
    <location>
        <begin position="529"/>
        <end position="538"/>
    </location>
</feature>
<evidence type="ECO:0000256" key="13">
    <source>
        <dbReference type="ARBA" id="ARBA00022840"/>
    </source>
</evidence>
<feature type="compositionally biased region" description="Basic and acidic residues" evidence="21">
    <location>
        <begin position="336"/>
        <end position="348"/>
    </location>
</feature>
<evidence type="ECO:0000256" key="5">
    <source>
        <dbReference type="ARBA" id="ARBA00022490"/>
    </source>
</evidence>
<keyword evidence="24" id="KW-1185">Reference proteome</keyword>
<keyword evidence="10" id="KW-0479">Metal-binding</keyword>
<gene>
    <name evidence="23" type="primary">Riok2</name>
    <name evidence="23" type="ORF">FJT64_017719</name>
</gene>
<reference evidence="23 24" key="1">
    <citation type="submission" date="2019-07" db="EMBL/GenBank/DDBJ databases">
        <title>Draft genome assembly of a fouling barnacle, Amphibalanus amphitrite (Darwin, 1854): The first reference genome for Thecostraca.</title>
        <authorList>
            <person name="Kim W."/>
        </authorList>
    </citation>
    <scope>NUCLEOTIDE SEQUENCE [LARGE SCALE GENOMIC DNA]</scope>
    <source>
        <strain evidence="23">SNU_AA5</strain>
        <tissue evidence="23">Soma without cirri and trophi</tissue>
    </source>
</reference>
<dbReference type="GO" id="GO:0030490">
    <property type="term" value="P:maturation of SSU-rRNA"/>
    <property type="evidence" value="ECO:0007669"/>
    <property type="project" value="TreeGrafter"/>
</dbReference>
<evidence type="ECO:0000256" key="7">
    <source>
        <dbReference type="ARBA" id="ARBA00022527"/>
    </source>
</evidence>
<dbReference type="EC" id="2.7.11.1" evidence="4"/>
<dbReference type="PANTHER" id="PTHR45852:SF1">
    <property type="entry name" value="SERINE_THREONINE-PROTEIN KINASE RIO2"/>
    <property type="match status" value="1"/>
</dbReference>
<feature type="region of interest" description="Disordered" evidence="21">
    <location>
        <begin position="499"/>
        <end position="538"/>
    </location>
</feature>
<comment type="subcellular location">
    <subcellularLocation>
        <location evidence="2">Cytoplasm</location>
    </subcellularLocation>
</comment>
<sequence length="538" mass="60655">MGRLDVGILRYMSKEDFRVLQGVEMGMRNHELVSTPLACSLANLRSGGAQKVIRQLQNTKLLAYERGRRYDGLRLTVSGYDFLALHSMVAENVIDGFGNQIGTGKESDVYAAYDTHGEALALKFHRLGRTSFRKLKLLRDYHKNRSHMSWLYLSTLSARKEFSYMKALHERGFPVPRPIYQNRHAVLMSIVHGEPLCELRDLSDPRRLYGECMELMIRLAECGVIHCDFNEFNLMVTDEEHIILIDFPQMVSTSHPNAEHLFQRDVECLRRFFARRFRFESDDYPVFSEVVRTEDLDTEIRASGYGKEFAEFDTVAGLGEEDDGSETGEESDDEESSRVEEEQKRAGSEEGSEDDSFKDAVESLEEETPTGVVSEQPDRPQAFPLDSATRVALRSDTGDGSDGDGSGLDSSGGGGRSGEDSAEEGTVSSEGDEDEAAAAARRREMKRLKQRRLEEQRLAARSQLNEAIQRSASQRSRSTAASTIAPEVLQRRLARELRRKRRHQAERLRAKGDASAVTRSRRDNAATIRESTTGFWAD</sequence>
<dbReference type="OrthoDB" id="10258631at2759"/>
<dbReference type="CDD" id="cd05144">
    <property type="entry name" value="RIO2_C"/>
    <property type="match status" value="1"/>
</dbReference>
<evidence type="ECO:0000256" key="9">
    <source>
        <dbReference type="ARBA" id="ARBA00022679"/>
    </source>
</evidence>
<evidence type="ECO:0000256" key="4">
    <source>
        <dbReference type="ARBA" id="ARBA00012513"/>
    </source>
</evidence>
<dbReference type="Gene3D" id="3.30.200.20">
    <property type="entry name" value="Phosphorylase Kinase, domain 1"/>
    <property type="match status" value="1"/>
</dbReference>
<dbReference type="FunFam" id="3.30.200.20:FF:000052">
    <property type="entry name" value="Serine/threonine-protein kinase RIO2"/>
    <property type="match status" value="1"/>
</dbReference>
<accession>A0A6A4X622</accession>
<feature type="compositionally biased region" description="Acidic residues" evidence="21">
    <location>
        <begin position="319"/>
        <end position="335"/>
    </location>
</feature>
<evidence type="ECO:0000256" key="2">
    <source>
        <dbReference type="ARBA" id="ARBA00004496"/>
    </source>
</evidence>
<dbReference type="FunFam" id="1.10.10.10:FF:000053">
    <property type="entry name" value="Serine/threonine-protein kinase RIO2"/>
    <property type="match status" value="1"/>
</dbReference>
<evidence type="ECO:0000313" key="24">
    <source>
        <dbReference type="Proteomes" id="UP000440578"/>
    </source>
</evidence>
<dbReference type="SMART" id="SM00090">
    <property type="entry name" value="RIO"/>
    <property type="match status" value="1"/>
</dbReference>
<dbReference type="GO" id="GO:0005634">
    <property type="term" value="C:nucleus"/>
    <property type="evidence" value="ECO:0007669"/>
    <property type="project" value="TreeGrafter"/>
</dbReference>
<evidence type="ECO:0000256" key="10">
    <source>
        <dbReference type="ARBA" id="ARBA00022723"/>
    </source>
</evidence>
<evidence type="ECO:0000256" key="3">
    <source>
        <dbReference type="ARBA" id="ARBA00009196"/>
    </source>
</evidence>
<evidence type="ECO:0000259" key="22">
    <source>
        <dbReference type="SMART" id="SM00090"/>
    </source>
</evidence>
<dbReference type="GO" id="GO:0004674">
    <property type="term" value="F:protein serine/threonine kinase activity"/>
    <property type="evidence" value="ECO:0007669"/>
    <property type="project" value="UniProtKB-KW"/>
</dbReference>
<keyword evidence="5" id="KW-0963">Cytoplasm</keyword>
<dbReference type="Pfam" id="PF09202">
    <property type="entry name" value="Rio2_N"/>
    <property type="match status" value="1"/>
</dbReference>
<comment type="catalytic activity">
    <reaction evidence="16">
        <text>L-seryl-[protein] + ATP = O-phospho-L-seryl-[protein] + ADP + H(+)</text>
        <dbReference type="Rhea" id="RHEA:17989"/>
        <dbReference type="Rhea" id="RHEA-COMP:9863"/>
        <dbReference type="Rhea" id="RHEA-COMP:11604"/>
        <dbReference type="ChEBI" id="CHEBI:15378"/>
        <dbReference type="ChEBI" id="CHEBI:29999"/>
        <dbReference type="ChEBI" id="CHEBI:30616"/>
        <dbReference type="ChEBI" id="CHEBI:83421"/>
        <dbReference type="ChEBI" id="CHEBI:456216"/>
        <dbReference type="EC" id="2.7.11.1"/>
    </reaction>
</comment>
<dbReference type="AlphaFoldDB" id="A0A6A4X622"/>
<keyword evidence="8" id="KW-0597">Phosphoprotein</keyword>
<dbReference type="GO" id="GO:0030688">
    <property type="term" value="C:preribosome, small subunit precursor"/>
    <property type="evidence" value="ECO:0007669"/>
    <property type="project" value="TreeGrafter"/>
</dbReference>
<dbReference type="EMBL" id="VIIS01000239">
    <property type="protein sequence ID" value="KAF0311464.1"/>
    <property type="molecule type" value="Genomic_DNA"/>
</dbReference>
<keyword evidence="6" id="KW-0690">Ribosome biogenesis</keyword>
<evidence type="ECO:0000256" key="18">
    <source>
        <dbReference type="ARBA" id="ARBA00068353"/>
    </source>
</evidence>
<comment type="subunit">
    <text evidence="17">Associated with late 40S pre-ribosomal particles. Interacts with PLK1 (via its N-terminus).</text>
</comment>
<organism evidence="23 24">
    <name type="scientific">Amphibalanus amphitrite</name>
    <name type="common">Striped barnacle</name>
    <name type="synonym">Balanus amphitrite</name>
    <dbReference type="NCBI Taxonomy" id="1232801"/>
    <lineage>
        <taxon>Eukaryota</taxon>
        <taxon>Metazoa</taxon>
        <taxon>Ecdysozoa</taxon>
        <taxon>Arthropoda</taxon>
        <taxon>Crustacea</taxon>
        <taxon>Multicrustacea</taxon>
        <taxon>Cirripedia</taxon>
        <taxon>Thoracica</taxon>
        <taxon>Thoracicalcarea</taxon>
        <taxon>Balanomorpha</taxon>
        <taxon>Balanoidea</taxon>
        <taxon>Balanidae</taxon>
        <taxon>Amphibalaninae</taxon>
        <taxon>Amphibalanus</taxon>
    </lineage>
</organism>
<evidence type="ECO:0000256" key="8">
    <source>
        <dbReference type="ARBA" id="ARBA00022553"/>
    </source>
</evidence>
<dbReference type="InterPro" id="IPR030484">
    <property type="entry name" value="Rio2"/>
</dbReference>
<evidence type="ECO:0000256" key="15">
    <source>
        <dbReference type="ARBA" id="ARBA00047899"/>
    </source>
</evidence>
<dbReference type="InterPro" id="IPR036388">
    <property type="entry name" value="WH-like_DNA-bd_sf"/>
</dbReference>
<dbReference type="InterPro" id="IPR000687">
    <property type="entry name" value="RIO_kinase"/>
</dbReference>
<keyword evidence="11" id="KW-0547">Nucleotide-binding</keyword>
<evidence type="ECO:0000256" key="20">
    <source>
        <dbReference type="ARBA" id="ARBA00076005"/>
    </source>
</evidence>
<feature type="compositionally biased region" description="Low complexity" evidence="21">
    <location>
        <begin position="467"/>
        <end position="485"/>
    </location>
</feature>
<comment type="catalytic activity">
    <reaction evidence="15">
        <text>L-threonyl-[protein] + ATP = O-phospho-L-threonyl-[protein] + ADP + H(+)</text>
        <dbReference type="Rhea" id="RHEA:46608"/>
        <dbReference type="Rhea" id="RHEA-COMP:11060"/>
        <dbReference type="Rhea" id="RHEA-COMP:11605"/>
        <dbReference type="ChEBI" id="CHEBI:15378"/>
        <dbReference type="ChEBI" id="CHEBI:30013"/>
        <dbReference type="ChEBI" id="CHEBI:30616"/>
        <dbReference type="ChEBI" id="CHEBI:61977"/>
        <dbReference type="ChEBI" id="CHEBI:456216"/>
        <dbReference type="EC" id="2.7.11.1"/>
    </reaction>
</comment>
<feature type="region of interest" description="Disordered" evidence="21">
    <location>
        <begin position="316"/>
        <end position="448"/>
    </location>
</feature>
<dbReference type="InterPro" id="IPR018934">
    <property type="entry name" value="RIO_dom"/>
</dbReference>
<dbReference type="GO" id="GO:0005829">
    <property type="term" value="C:cytosol"/>
    <property type="evidence" value="ECO:0007669"/>
    <property type="project" value="TreeGrafter"/>
</dbReference>
<evidence type="ECO:0000256" key="12">
    <source>
        <dbReference type="ARBA" id="ARBA00022777"/>
    </source>
</evidence>
<dbReference type="InterPro" id="IPR015285">
    <property type="entry name" value="RIO2_wHTH_N"/>
</dbReference>
<keyword evidence="14" id="KW-0460">Magnesium</keyword>
<evidence type="ECO:0000256" key="1">
    <source>
        <dbReference type="ARBA" id="ARBA00001946"/>
    </source>
</evidence>
<feature type="region of interest" description="Disordered" evidence="21">
    <location>
        <begin position="464"/>
        <end position="487"/>
    </location>
</feature>
<dbReference type="InterPro" id="IPR011009">
    <property type="entry name" value="Kinase-like_dom_sf"/>
</dbReference>
<protein>
    <recommendedName>
        <fullName evidence="18">Serine/threonine-protein kinase RIO2</fullName>
        <ecNumber evidence="4">2.7.11.1</ecNumber>
    </recommendedName>
    <alternativeName>
        <fullName evidence="20">RIO kinase 2</fullName>
    </alternativeName>
    <alternativeName>
        <fullName evidence="19">Serine/threonine-protein kinase rio2</fullName>
    </alternativeName>
</protein>
<dbReference type="GO" id="GO:0046872">
    <property type="term" value="F:metal ion binding"/>
    <property type="evidence" value="ECO:0007669"/>
    <property type="project" value="UniProtKB-KW"/>
</dbReference>
<dbReference type="Gene3D" id="1.10.510.10">
    <property type="entry name" value="Transferase(Phosphotransferase) domain 1"/>
    <property type="match status" value="1"/>
</dbReference>
<dbReference type="GO" id="GO:0005524">
    <property type="term" value="F:ATP binding"/>
    <property type="evidence" value="ECO:0007669"/>
    <property type="project" value="UniProtKB-KW"/>
</dbReference>
<evidence type="ECO:0000256" key="11">
    <source>
        <dbReference type="ARBA" id="ARBA00022741"/>
    </source>
</evidence>
<keyword evidence="9" id="KW-0808">Transferase</keyword>
<comment type="caution">
    <text evidence="23">The sequence shown here is derived from an EMBL/GenBank/DDBJ whole genome shotgun (WGS) entry which is preliminary data.</text>
</comment>
<proteinExistence type="inferred from homology"/>
<feature type="compositionally biased region" description="Gly residues" evidence="21">
    <location>
        <begin position="403"/>
        <end position="416"/>
    </location>
</feature>